<dbReference type="InterPro" id="IPR043132">
    <property type="entry name" value="BCAT-like_C"/>
</dbReference>
<organism evidence="7 8">
    <name type="scientific">Cereibacter sphaeroides</name>
    <name type="common">Rhodobacter sphaeroides</name>
    <dbReference type="NCBI Taxonomy" id="1063"/>
    <lineage>
        <taxon>Bacteria</taxon>
        <taxon>Pseudomonadati</taxon>
        <taxon>Pseudomonadota</taxon>
        <taxon>Alphaproteobacteria</taxon>
        <taxon>Rhodobacterales</taxon>
        <taxon>Paracoccaceae</taxon>
        <taxon>Cereibacter</taxon>
    </lineage>
</organism>
<sequence length="211" mass="22966">MESALRQGGAEPGLRLIETLGWDGAQLVRGERHLARLARSAAALGWDCDVDAARAALLAGREGPARLRLTLDREGRIEVQAGPMPVNPAVWRVGLAQARLDAGDPWLRIKTTRRAIYDAARAELPKGLDEVMFLNGAGEVCEGTITNLFFERGGRIFTPPLACGLLPGVFREEMLETGRVEEVVLMAEDLSKLRFSVANSLRGIIPGLWIT</sequence>
<dbReference type="Gene3D" id="3.20.10.10">
    <property type="entry name" value="D-amino Acid Aminotransferase, subunit A, domain 2"/>
    <property type="match status" value="1"/>
</dbReference>
<evidence type="ECO:0000256" key="3">
    <source>
        <dbReference type="ARBA" id="ARBA00014472"/>
    </source>
</evidence>
<dbReference type="Gene3D" id="3.30.470.10">
    <property type="match status" value="1"/>
</dbReference>
<dbReference type="InterPro" id="IPR018300">
    <property type="entry name" value="Aminotrans_IV_CS"/>
</dbReference>
<dbReference type="Proteomes" id="UP000248975">
    <property type="component" value="Unassembled WGS sequence"/>
</dbReference>
<dbReference type="NCBIfam" id="NF005729">
    <property type="entry name" value="PRK07546.1-3"/>
    <property type="match status" value="1"/>
</dbReference>
<comment type="cofactor">
    <cofactor evidence="1 6">
        <name>pyridoxal 5'-phosphate</name>
        <dbReference type="ChEBI" id="CHEBI:597326"/>
    </cofactor>
</comment>
<dbReference type="Pfam" id="PF01063">
    <property type="entry name" value="Aminotran_4"/>
    <property type="match status" value="1"/>
</dbReference>
<protein>
    <recommendedName>
        <fullName evidence="3">Probable branched-chain-amino-acid aminotransferase</fullName>
    </recommendedName>
</protein>
<accession>A0A2W5UCY9</accession>
<keyword evidence="4 6" id="KW-0663">Pyridoxal phosphate</keyword>
<evidence type="ECO:0000256" key="6">
    <source>
        <dbReference type="RuleBase" id="RU004516"/>
    </source>
</evidence>
<dbReference type="EMBL" id="QFQS01000005">
    <property type="protein sequence ID" value="PZQ95860.1"/>
    <property type="molecule type" value="Genomic_DNA"/>
</dbReference>
<evidence type="ECO:0000256" key="2">
    <source>
        <dbReference type="ARBA" id="ARBA00009320"/>
    </source>
</evidence>
<evidence type="ECO:0000256" key="1">
    <source>
        <dbReference type="ARBA" id="ARBA00001933"/>
    </source>
</evidence>
<dbReference type="InterPro" id="IPR043131">
    <property type="entry name" value="BCAT-like_N"/>
</dbReference>
<keyword evidence="7" id="KW-0032">Aminotransferase</keyword>
<comment type="caution">
    <text evidence="7">The sequence shown here is derived from an EMBL/GenBank/DDBJ whole genome shotgun (WGS) entry which is preliminary data.</text>
</comment>
<reference evidence="7 8" key="1">
    <citation type="submission" date="2017-08" db="EMBL/GenBank/DDBJ databases">
        <title>Infants hospitalized years apart are colonized by the same room-sourced microbial strains.</title>
        <authorList>
            <person name="Brooks B."/>
            <person name="Olm M.R."/>
            <person name="Firek B.A."/>
            <person name="Baker R."/>
            <person name="Thomas B.C."/>
            <person name="Morowitz M.J."/>
            <person name="Banfield J.F."/>
        </authorList>
    </citation>
    <scope>NUCLEOTIDE SEQUENCE [LARGE SCALE GENOMIC DNA]</scope>
    <source>
        <strain evidence="7">S2_003_000_R2_11</strain>
    </source>
</reference>
<evidence type="ECO:0000256" key="5">
    <source>
        <dbReference type="RuleBase" id="RU004106"/>
    </source>
</evidence>
<dbReference type="InterPro" id="IPR036038">
    <property type="entry name" value="Aminotransferase-like"/>
</dbReference>
<name>A0A2W5UCY9_CERSP</name>
<evidence type="ECO:0000313" key="7">
    <source>
        <dbReference type="EMBL" id="PZQ95860.1"/>
    </source>
</evidence>
<evidence type="ECO:0000313" key="8">
    <source>
        <dbReference type="Proteomes" id="UP000248975"/>
    </source>
</evidence>
<keyword evidence="7" id="KW-0808">Transferase</keyword>
<gene>
    <name evidence="7" type="ORF">DI533_17620</name>
</gene>
<dbReference type="GO" id="GO:0008483">
    <property type="term" value="F:transaminase activity"/>
    <property type="evidence" value="ECO:0007669"/>
    <property type="project" value="UniProtKB-KW"/>
</dbReference>
<evidence type="ECO:0000256" key="4">
    <source>
        <dbReference type="ARBA" id="ARBA00022898"/>
    </source>
</evidence>
<dbReference type="AlphaFoldDB" id="A0A2W5UCY9"/>
<dbReference type="SUPFAM" id="SSF56752">
    <property type="entry name" value="D-aminoacid aminotransferase-like PLP-dependent enzymes"/>
    <property type="match status" value="1"/>
</dbReference>
<dbReference type="PROSITE" id="PS00770">
    <property type="entry name" value="AA_TRANSFER_CLASS_4"/>
    <property type="match status" value="1"/>
</dbReference>
<comment type="similarity">
    <text evidence="2 5">Belongs to the class-IV pyridoxal-phosphate-dependent aminotransferase family.</text>
</comment>
<proteinExistence type="inferred from homology"/>
<dbReference type="InterPro" id="IPR001544">
    <property type="entry name" value="Aminotrans_IV"/>
</dbReference>